<sequence length="338" mass="37702">MSTDTAKAAGKTNFARVPQGVPAGGQFAATAHAESPLSLALENFAPSETILQQAYKSSRYWADRYGLNRKSNVVEVDDVAQEALVRMFENVSRDVEIKDWKKYMTGMASNVAGSSTETFYRHENRVAYRLFEERCQEIINREQRMPTTAEENAIEKDILDNWHDPRHKPGKNFRIAFTVERSLDATSNEDMSGSFADTLAAVEQTRNVPVDSYMDRAFDALDEKGVASKAKARRLVWNALAEGTGVPLSREGSLSQRHVTRYRAVMNKHEGGIMAACNDWAHGNDNEATEALFAPFGADLDVEGQEKVVDMLERLGAEKALPMWESAISYANNKHAEK</sequence>
<gene>
    <name evidence="1" type="ORF">LJ757_16885</name>
</gene>
<dbReference type="RefSeq" id="WP_227897457.1">
    <property type="nucleotide sequence ID" value="NZ_CP099467.1"/>
</dbReference>
<dbReference type="Proteomes" id="UP001139158">
    <property type="component" value="Unassembled WGS sequence"/>
</dbReference>
<proteinExistence type="predicted"/>
<reference evidence="1" key="1">
    <citation type="submission" date="2021-10" db="EMBL/GenBank/DDBJ databases">
        <title>Novel species in genus Arthrobacter.</title>
        <authorList>
            <person name="Liu Y."/>
        </authorList>
    </citation>
    <scope>NUCLEOTIDE SEQUENCE</scope>
    <source>
        <strain evidence="1">Zg-Y453</strain>
    </source>
</reference>
<accession>A0A9X1SEA8</accession>
<evidence type="ECO:0000313" key="1">
    <source>
        <dbReference type="EMBL" id="MCC3299471.1"/>
    </source>
</evidence>
<comment type="caution">
    <text evidence="1">The sequence shown here is derived from an EMBL/GenBank/DDBJ whole genome shotgun (WGS) entry which is preliminary data.</text>
</comment>
<organism evidence="1 2">
    <name type="scientific">Arthrobacter caoxuetaonis</name>
    <dbReference type="NCBI Taxonomy" id="2886935"/>
    <lineage>
        <taxon>Bacteria</taxon>
        <taxon>Bacillati</taxon>
        <taxon>Actinomycetota</taxon>
        <taxon>Actinomycetes</taxon>
        <taxon>Micrococcales</taxon>
        <taxon>Micrococcaceae</taxon>
        <taxon>Arthrobacter</taxon>
    </lineage>
</organism>
<dbReference type="EMBL" id="JAJFZV010000018">
    <property type="protein sequence ID" value="MCC3299471.1"/>
    <property type="molecule type" value="Genomic_DNA"/>
</dbReference>
<dbReference type="AlphaFoldDB" id="A0A9X1SEA8"/>
<keyword evidence="2" id="KW-1185">Reference proteome</keyword>
<evidence type="ECO:0000313" key="2">
    <source>
        <dbReference type="Proteomes" id="UP001139158"/>
    </source>
</evidence>
<protein>
    <submittedName>
        <fullName evidence="1">Uncharacterized protein</fullName>
    </submittedName>
</protein>
<name>A0A9X1SEA8_9MICC</name>